<dbReference type="RefSeq" id="XP_024735312.1">
    <property type="nucleotide sequence ID" value="XM_024880494.1"/>
</dbReference>
<dbReference type="AlphaFoldDB" id="A0A2J6T5W7"/>
<accession>A0A2J6T5W7</accession>
<proteinExistence type="predicted"/>
<sequence>MNAEETAEEIHIFFTLPPEIRHQIYRLLLAPKDEKRWIHHAILQCSRRFNEEGTTILYREQTFKLEWLTGSESLLKVWFPSSEKFNLVTRMTIDPYVGVAEKRVRHSDTANEVLSKFPALSEVEIELTRFPASSSLSFLRGVREQLDRIEKVILVLSIAPYPSLTSDTPQVALREKYKFGCGDIFYVPHGYLGRGVKMEYQPPKAGFQLFGAQAILRLTLEKETSVLA</sequence>
<evidence type="ECO:0000313" key="1">
    <source>
        <dbReference type="EMBL" id="PMD58408.1"/>
    </source>
</evidence>
<gene>
    <name evidence="1" type="ORF">K444DRAFT_614192</name>
</gene>
<dbReference type="Proteomes" id="UP000235371">
    <property type="component" value="Unassembled WGS sequence"/>
</dbReference>
<keyword evidence="2" id="KW-1185">Reference proteome</keyword>
<evidence type="ECO:0008006" key="3">
    <source>
        <dbReference type="Google" id="ProtNLM"/>
    </source>
</evidence>
<dbReference type="GeneID" id="36588571"/>
<organism evidence="1 2">
    <name type="scientific">Hyaloscypha bicolor E</name>
    <dbReference type="NCBI Taxonomy" id="1095630"/>
    <lineage>
        <taxon>Eukaryota</taxon>
        <taxon>Fungi</taxon>
        <taxon>Dikarya</taxon>
        <taxon>Ascomycota</taxon>
        <taxon>Pezizomycotina</taxon>
        <taxon>Leotiomycetes</taxon>
        <taxon>Helotiales</taxon>
        <taxon>Hyaloscyphaceae</taxon>
        <taxon>Hyaloscypha</taxon>
        <taxon>Hyaloscypha bicolor</taxon>
    </lineage>
</organism>
<dbReference type="EMBL" id="KZ613822">
    <property type="protein sequence ID" value="PMD58408.1"/>
    <property type="molecule type" value="Genomic_DNA"/>
</dbReference>
<name>A0A2J6T5W7_9HELO</name>
<dbReference type="InParanoid" id="A0A2J6T5W7"/>
<evidence type="ECO:0000313" key="2">
    <source>
        <dbReference type="Proteomes" id="UP000235371"/>
    </source>
</evidence>
<reference evidence="1 2" key="1">
    <citation type="submission" date="2016-04" db="EMBL/GenBank/DDBJ databases">
        <title>A degradative enzymes factory behind the ericoid mycorrhizal symbiosis.</title>
        <authorList>
            <consortium name="DOE Joint Genome Institute"/>
            <person name="Martino E."/>
            <person name="Morin E."/>
            <person name="Grelet G."/>
            <person name="Kuo A."/>
            <person name="Kohler A."/>
            <person name="Daghino S."/>
            <person name="Barry K."/>
            <person name="Choi C."/>
            <person name="Cichocki N."/>
            <person name="Clum A."/>
            <person name="Copeland A."/>
            <person name="Hainaut M."/>
            <person name="Haridas S."/>
            <person name="Labutti K."/>
            <person name="Lindquist E."/>
            <person name="Lipzen A."/>
            <person name="Khouja H.-R."/>
            <person name="Murat C."/>
            <person name="Ohm R."/>
            <person name="Olson A."/>
            <person name="Spatafora J."/>
            <person name="Veneault-Fourrey C."/>
            <person name="Henrissat B."/>
            <person name="Grigoriev I."/>
            <person name="Martin F."/>
            <person name="Perotto S."/>
        </authorList>
    </citation>
    <scope>NUCLEOTIDE SEQUENCE [LARGE SCALE GENOMIC DNA]</scope>
    <source>
        <strain evidence="1 2">E</strain>
    </source>
</reference>
<dbReference type="OrthoDB" id="3565342at2759"/>
<protein>
    <recommendedName>
        <fullName evidence="3">F-box domain-containing protein</fullName>
    </recommendedName>
</protein>